<evidence type="ECO:0000259" key="10">
    <source>
        <dbReference type="Pfam" id="PF08501"/>
    </source>
</evidence>
<keyword evidence="6 8" id="KW-0057">Aromatic amino acid biosynthesis</keyword>
<dbReference type="GO" id="GO:0008652">
    <property type="term" value="P:amino acid biosynthetic process"/>
    <property type="evidence" value="ECO:0007669"/>
    <property type="project" value="UniProtKB-KW"/>
</dbReference>
<comment type="subunit">
    <text evidence="8">Homodimer.</text>
</comment>
<dbReference type="SUPFAM" id="SSF53223">
    <property type="entry name" value="Aminoacid dehydrogenase-like, N-terminal domain"/>
    <property type="match status" value="1"/>
</dbReference>
<dbReference type="GO" id="GO:0019632">
    <property type="term" value="P:shikimate metabolic process"/>
    <property type="evidence" value="ECO:0007669"/>
    <property type="project" value="InterPro"/>
</dbReference>
<dbReference type="Pfam" id="PF18317">
    <property type="entry name" value="SDH_C"/>
    <property type="match status" value="1"/>
</dbReference>
<dbReference type="GO" id="GO:0009423">
    <property type="term" value="P:chorismate biosynthetic process"/>
    <property type="evidence" value="ECO:0007669"/>
    <property type="project" value="UniProtKB-UniRule"/>
</dbReference>
<keyword evidence="4 8" id="KW-0521">NADP</keyword>
<evidence type="ECO:0000256" key="5">
    <source>
        <dbReference type="ARBA" id="ARBA00023002"/>
    </source>
</evidence>
<feature type="binding site" evidence="8">
    <location>
        <begin position="14"/>
        <end position="16"/>
    </location>
    <ligand>
        <name>shikimate</name>
        <dbReference type="ChEBI" id="CHEBI:36208"/>
    </ligand>
</feature>
<accession>A0AAU7EAV7</accession>
<evidence type="ECO:0000256" key="3">
    <source>
        <dbReference type="ARBA" id="ARBA00022605"/>
    </source>
</evidence>
<evidence type="ECO:0000256" key="8">
    <source>
        <dbReference type="HAMAP-Rule" id="MF_00222"/>
    </source>
</evidence>
<dbReference type="Gene3D" id="3.40.50.10860">
    <property type="entry name" value="Leucine Dehydrogenase, chain A, domain 1"/>
    <property type="match status" value="1"/>
</dbReference>
<dbReference type="InterPro" id="IPR011342">
    <property type="entry name" value="Shikimate_DH"/>
</dbReference>
<proteinExistence type="inferred from homology"/>
<evidence type="ECO:0000313" key="12">
    <source>
        <dbReference type="EMBL" id="XBJ29897.1"/>
    </source>
</evidence>
<gene>
    <name evidence="8" type="primary">aroE</name>
    <name evidence="12" type="ORF">AAH949_03440</name>
</gene>
<dbReference type="GO" id="GO:0004764">
    <property type="term" value="F:shikimate 3-dehydrogenase (NADP+) activity"/>
    <property type="evidence" value="ECO:0007669"/>
    <property type="project" value="UniProtKB-UniRule"/>
</dbReference>
<keyword evidence="5 8" id="KW-0560">Oxidoreductase</keyword>
<feature type="binding site" evidence="8">
    <location>
        <position position="99"/>
    </location>
    <ligand>
        <name>shikimate</name>
        <dbReference type="ChEBI" id="CHEBI:36208"/>
    </ligand>
</feature>
<name>A0AAU7EAV7_9BACT</name>
<feature type="binding site" evidence="8">
    <location>
        <position position="226"/>
    </location>
    <ligand>
        <name>NADP(+)</name>
        <dbReference type="ChEBI" id="CHEBI:58349"/>
    </ligand>
</feature>
<comment type="function">
    <text evidence="8">Involved in the biosynthesis of the chorismate, which leads to the biosynthesis of aromatic amino acids. Catalyzes the reversible NADPH linked reduction of 3-dehydroshikimate (DHSA) to yield shikimate (SA).</text>
</comment>
<sequence length="262" mass="29848">MKFFAVFGDPIIHSKSPRIHNNAIKTLNLNGVYTRYHLQDKNQLKTKLFDLKLDGANITVPFKEQALQIADFKDDLALNIGSANTLLIKENKIYAYNTDALGFMEAIKNFKNIKKVLILGAGGTAKALAYILRKSGMELVVANRSKARLEDFWAYQNCTYDELEDFNFDLIVNSTSAGLKDEYLPCDEKLLLKLFKHSSYAFDVIYGKKTSFLKLCEQNEVVAKDGLDMLLWQGVFAFELFFDINNKREKLKKAMQEALVLS</sequence>
<dbReference type="InterPro" id="IPR013708">
    <property type="entry name" value="Shikimate_DH-bd_N"/>
</dbReference>
<feature type="binding site" evidence="8">
    <location>
        <position position="206"/>
    </location>
    <ligand>
        <name>shikimate</name>
        <dbReference type="ChEBI" id="CHEBI:36208"/>
    </ligand>
</feature>
<feature type="binding site" evidence="8">
    <location>
        <position position="84"/>
    </location>
    <ligand>
        <name>shikimate</name>
        <dbReference type="ChEBI" id="CHEBI:36208"/>
    </ligand>
</feature>
<protein>
    <recommendedName>
        <fullName evidence="2 8">Shikimate dehydrogenase (NADP(+))</fullName>
        <shortName evidence="8">SDH</shortName>
        <ecNumber evidence="2 8">1.1.1.25</ecNumber>
    </recommendedName>
</protein>
<feature type="binding site" evidence="8">
    <location>
        <position position="233"/>
    </location>
    <ligand>
        <name>shikimate</name>
        <dbReference type="ChEBI" id="CHEBI:36208"/>
    </ligand>
</feature>
<evidence type="ECO:0000256" key="1">
    <source>
        <dbReference type="ARBA" id="ARBA00004871"/>
    </source>
</evidence>
<comment type="catalytic activity">
    <reaction evidence="7 8">
        <text>shikimate + NADP(+) = 3-dehydroshikimate + NADPH + H(+)</text>
        <dbReference type="Rhea" id="RHEA:17737"/>
        <dbReference type="ChEBI" id="CHEBI:15378"/>
        <dbReference type="ChEBI" id="CHEBI:16630"/>
        <dbReference type="ChEBI" id="CHEBI:36208"/>
        <dbReference type="ChEBI" id="CHEBI:57783"/>
        <dbReference type="ChEBI" id="CHEBI:58349"/>
        <dbReference type="EC" id="1.1.1.25"/>
    </reaction>
</comment>
<dbReference type="CDD" id="cd01065">
    <property type="entry name" value="NAD_bind_Shikimate_DH"/>
    <property type="match status" value="1"/>
</dbReference>
<dbReference type="NCBIfam" id="TIGR00507">
    <property type="entry name" value="aroE"/>
    <property type="match status" value="1"/>
</dbReference>
<dbReference type="InterPro" id="IPR022893">
    <property type="entry name" value="Shikimate_DH_fam"/>
</dbReference>
<feature type="active site" description="Proton acceptor" evidence="8">
    <location>
        <position position="63"/>
    </location>
</feature>
<dbReference type="RefSeq" id="WP_348518988.1">
    <property type="nucleotide sequence ID" value="NZ_CP155620.1"/>
</dbReference>
<evidence type="ECO:0000259" key="9">
    <source>
        <dbReference type="Pfam" id="PF01488"/>
    </source>
</evidence>
<dbReference type="Pfam" id="PF01488">
    <property type="entry name" value="Shikimate_DH"/>
    <property type="match status" value="1"/>
</dbReference>
<feature type="domain" description="Shikimate dehydrogenase substrate binding N-terminal" evidence="10">
    <location>
        <begin position="6"/>
        <end position="86"/>
    </location>
</feature>
<dbReference type="EMBL" id="CP155620">
    <property type="protein sequence ID" value="XBJ29897.1"/>
    <property type="molecule type" value="Genomic_DNA"/>
</dbReference>
<reference evidence="12" key="1">
    <citation type="submission" date="2024-05" db="EMBL/GenBank/DDBJ databases">
        <title>Campylobacter coli isolated from environmental waters in Slovenia.</title>
        <authorList>
            <person name="Zautner A.E."/>
            <person name="Bunk B."/>
            <person name="Riedel T."/>
            <person name="Sproeer C."/>
        </authorList>
    </citation>
    <scope>NUCLEOTIDE SEQUENCE</scope>
    <source>
        <strain evidence="12">CCS1377</strain>
    </source>
</reference>
<dbReference type="Gene3D" id="3.40.50.720">
    <property type="entry name" value="NAD(P)-binding Rossmann-like Domain"/>
    <property type="match status" value="1"/>
</dbReference>
<keyword evidence="3 8" id="KW-0028">Amino-acid biosynthesis</keyword>
<dbReference type="InterPro" id="IPR036291">
    <property type="entry name" value="NAD(P)-bd_dom_sf"/>
</dbReference>
<dbReference type="AlphaFoldDB" id="A0AAU7EAV7"/>
<dbReference type="SUPFAM" id="SSF51735">
    <property type="entry name" value="NAD(P)-binding Rossmann-fold domains"/>
    <property type="match status" value="1"/>
</dbReference>
<feature type="domain" description="Quinate/shikimate 5-dehydrogenase/glutamyl-tRNA reductase" evidence="9">
    <location>
        <begin position="109"/>
        <end position="177"/>
    </location>
</feature>
<comment type="similarity">
    <text evidence="8">Belongs to the shikimate dehydrogenase family.</text>
</comment>
<dbReference type="InterPro" id="IPR046346">
    <property type="entry name" value="Aminoacid_DH-like_N_sf"/>
</dbReference>
<dbReference type="EC" id="1.1.1.25" evidence="2 8"/>
<evidence type="ECO:0000256" key="7">
    <source>
        <dbReference type="ARBA" id="ARBA00049442"/>
    </source>
</evidence>
<dbReference type="NCBIfam" id="NF001316">
    <property type="entry name" value="PRK00258.2-5"/>
    <property type="match status" value="1"/>
</dbReference>
<dbReference type="PANTHER" id="PTHR21089:SF1">
    <property type="entry name" value="BIFUNCTIONAL 3-DEHYDROQUINATE DEHYDRATASE_SHIKIMATE DEHYDROGENASE, CHLOROPLASTIC"/>
    <property type="match status" value="1"/>
</dbReference>
<evidence type="ECO:0000256" key="4">
    <source>
        <dbReference type="ARBA" id="ARBA00022857"/>
    </source>
</evidence>
<feature type="binding site" evidence="8">
    <location>
        <position position="204"/>
    </location>
    <ligand>
        <name>NADP(+)</name>
        <dbReference type="ChEBI" id="CHEBI:58349"/>
    </ligand>
</feature>
<evidence type="ECO:0000256" key="6">
    <source>
        <dbReference type="ARBA" id="ARBA00023141"/>
    </source>
</evidence>
<feature type="binding site" evidence="8">
    <location>
        <position position="75"/>
    </location>
    <ligand>
        <name>NADP(+)</name>
        <dbReference type="ChEBI" id="CHEBI:58349"/>
    </ligand>
</feature>
<dbReference type="GO" id="GO:0009073">
    <property type="term" value="P:aromatic amino acid family biosynthetic process"/>
    <property type="evidence" value="ECO:0007669"/>
    <property type="project" value="UniProtKB-KW"/>
</dbReference>
<dbReference type="InterPro" id="IPR006151">
    <property type="entry name" value="Shikm_DH/Glu-tRNA_Rdtase"/>
</dbReference>
<dbReference type="GO" id="GO:0050661">
    <property type="term" value="F:NADP binding"/>
    <property type="evidence" value="ECO:0007669"/>
    <property type="project" value="InterPro"/>
</dbReference>
<dbReference type="HAMAP" id="MF_00222">
    <property type="entry name" value="Shikimate_DH_AroE"/>
    <property type="match status" value="1"/>
</dbReference>
<feature type="domain" description="SDH C-terminal" evidence="11">
    <location>
        <begin position="226"/>
        <end position="255"/>
    </location>
</feature>
<feature type="binding site" evidence="8">
    <location>
        <position position="59"/>
    </location>
    <ligand>
        <name>shikimate</name>
        <dbReference type="ChEBI" id="CHEBI:36208"/>
    </ligand>
</feature>
<evidence type="ECO:0000259" key="11">
    <source>
        <dbReference type="Pfam" id="PF18317"/>
    </source>
</evidence>
<organism evidence="12">
    <name type="scientific">Campylobacter sp. CCS1377</name>
    <dbReference type="NCBI Taxonomy" id="3158229"/>
    <lineage>
        <taxon>Bacteria</taxon>
        <taxon>Pseudomonadati</taxon>
        <taxon>Campylobacterota</taxon>
        <taxon>Epsilonproteobacteria</taxon>
        <taxon>Campylobacterales</taxon>
        <taxon>Campylobacteraceae</taxon>
        <taxon>Campylobacter</taxon>
    </lineage>
</organism>
<dbReference type="InterPro" id="IPR041121">
    <property type="entry name" value="SDH_C"/>
</dbReference>
<comment type="caution">
    <text evidence="8">Lacks conserved residue(s) required for the propagation of feature annotation.</text>
</comment>
<evidence type="ECO:0000256" key="2">
    <source>
        <dbReference type="ARBA" id="ARBA00012962"/>
    </source>
</evidence>
<dbReference type="PANTHER" id="PTHR21089">
    <property type="entry name" value="SHIKIMATE DEHYDROGENASE"/>
    <property type="match status" value="1"/>
</dbReference>
<dbReference type="GO" id="GO:0005829">
    <property type="term" value="C:cytosol"/>
    <property type="evidence" value="ECO:0007669"/>
    <property type="project" value="TreeGrafter"/>
</dbReference>
<dbReference type="Pfam" id="PF08501">
    <property type="entry name" value="Shikimate_dh_N"/>
    <property type="match status" value="1"/>
</dbReference>
<comment type="pathway">
    <text evidence="1 8">Metabolic intermediate biosynthesis; chorismate biosynthesis; chorismate from D-erythrose 4-phosphate and phosphoenolpyruvate: step 4/7.</text>
</comment>